<name>A0A4Y2BFU2_ARAVE</name>
<sequence>MNEMTVQKDTQKMEEKHLKLQRKRPECIKGVDTKKLRFDSFKKPKFLTLMTSVHTSKENIIQCPACDEIYVDRQNIKQSVASATHGGPRATQTLHEEILCLICVNKKSPVLSYINLL</sequence>
<proteinExistence type="predicted"/>
<dbReference type="AlphaFoldDB" id="A0A4Y2BFU2"/>
<evidence type="ECO:0008006" key="4">
    <source>
        <dbReference type="Google" id="ProtNLM"/>
    </source>
</evidence>
<evidence type="ECO:0000313" key="3">
    <source>
        <dbReference type="Proteomes" id="UP000499080"/>
    </source>
</evidence>
<reference evidence="2 3" key="1">
    <citation type="journal article" date="2019" name="Sci. Rep.">
        <title>Orb-weaving spider Araneus ventricosus genome elucidates the spidroin gene catalogue.</title>
        <authorList>
            <person name="Kono N."/>
            <person name="Nakamura H."/>
            <person name="Ohtoshi R."/>
            <person name="Moran D.A.P."/>
            <person name="Shinohara A."/>
            <person name="Yoshida Y."/>
            <person name="Fujiwara M."/>
            <person name="Mori M."/>
            <person name="Tomita M."/>
            <person name="Arakawa K."/>
        </authorList>
    </citation>
    <scope>NUCLEOTIDE SEQUENCE [LARGE SCALE GENOMIC DNA]</scope>
</reference>
<feature type="region of interest" description="Disordered" evidence="1">
    <location>
        <begin position="1"/>
        <end position="21"/>
    </location>
</feature>
<dbReference type="EMBL" id="BGPR01000070">
    <property type="protein sequence ID" value="GBL90255.1"/>
    <property type="molecule type" value="Genomic_DNA"/>
</dbReference>
<dbReference type="Proteomes" id="UP000499080">
    <property type="component" value="Unassembled WGS sequence"/>
</dbReference>
<keyword evidence="3" id="KW-1185">Reference proteome</keyword>
<feature type="compositionally biased region" description="Basic and acidic residues" evidence="1">
    <location>
        <begin position="9"/>
        <end position="21"/>
    </location>
</feature>
<evidence type="ECO:0000313" key="2">
    <source>
        <dbReference type="EMBL" id="GBL90255.1"/>
    </source>
</evidence>
<comment type="caution">
    <text evidence="2">The sequence shown here is derived from an EMBL/GenBank/DDBJ whole genome shotgun (WGS) entry which is preliminary data.</text>
</comment>
<evidence type="ECO:0000256" key="1">
    <source>
        <dbReference type="SAM" id="MobiDB-lite"/>
    </source>
</evidence>
<accession>A0A4Y2BFU2</accession>
<organism evidence="2 3">
    <name type="scientific">Araneus ventricosus</name>
    <name type="common">Orbweaver spider</name>
    <name type="synonym">Epeira ventricosa</name>
    <dbReference type="NCBI Taxonomy" id="182803"/>
    <lineage>
        <taxon>Eukaryota</taxon>
        <taxon>Metazoa</taxon>
        <taxon>Ecdysozoa</taxon>
        <taxon>Arthropoda</taxon>
        <taxon>Chelicerata</taxon>
        <taxon>Arachnida</taxon>
        <taxon>Araneae</taxon>
        <taxon>Araneomorphae</taxon>
        <taxon>Entelegynae</taxon>
        <taxon>Araneoidea</taxon>
        <taxon>Araneidae</taxon>
        <taxon>Araneus</taxon>
    </lineage>
</organism>
<gene>
    <name evidence="2" type="ORF">AVEN_130364_1</name>
</gene>
<protein>
    <recommendedName>
        <fullName evidence="4">C2H2-type domain-containing protein</fullName>
    </recommendedName>
</protein>